<dbReference type="HOGENOM" id="CLU_3207602_0_0_1"/>
<dbReference type="EMBL" id="KN847981">
    <property type="protein sequence ID" value="KIR47307.1"/>
    <property type="molecule type" value="Genomic_DNA"/>
</dbReference>
<feature type="compositionally biased region" description="Basic residues" evidence="1">
    <location>
        <begin position="33"/>
        <end position="45"/>
    </location>
</feature>
<accession>A0A0D0TL83</accession>
<name>A0A0D0TL83_CRYGA</name>
<protein>
    <submittedName>
        <fullName evidence="2">Uncharacterized protein</fullName>
    </submittedName>
</protein>
<feature type="compositionally biased region" description="Basic and acidic residues" evidence="1">
    <location>
        <begin position="20"/>
        <end position="30"/>
    </location>
</feature>
<evidence type="ECO:0000313" key="2">
    <source>
        <dbReference type="EMBL" id="KIR47307.1"/>
    </source>
</evidence>
<feature type="region of interest" description="Disordered" evidence="1">
    <location>
        <begin position="20"/>
        <end position="45"/>
    </location>
</feature>
<sequence>MAADAERQKQQIVVVRMDDRRHGSREDYYGTKRPSRIKKGIRNER</sequence>
<dbReference type="AlphaFoldDB" id="A0A0D0TL83"/>
<evidence type="ECO:0000256" key="1">
    <source>
        <dbReference type="SAM" id="MobiDB-lite"/>
    </source>
</evidence>
<organism evidence="2">
    <name type="scientific">Cryptococcus bacillisporus CA1280</name>
    <dbReference type="NCBI Taxonomy" id="1296109"/>
    <lineage>
        <taxon>Eukaryota</taxon>
        <taxon>Fungi</taxon>
        <taxon>Dikarya</taxon>
        <taxon>Basidiomycota</taxon>
        <taxon>Agaricomycotina</taxon>
        <taxon>Tremellomycetes</taxon>
        <taxon>Tremellales</taxon>
        <taxon>Cryptococcaceae</taxon>
        <taxon>Cryptococcus</taxon>
        <taxon>Cryptococcus gattii species complex</taxon>
    </lineage>
</organism>
<dbReference type="OrthoDB" id="10361730at2759"/>
<reference evidence="2" key="1">
    <citation type="submission" date="2015-01" db="EMBL/GenBank/DDBJ databases">
        <title>The Genome Sequence of Cryptococcus gattii CA1280.</title>
        <authorList>
            <consortium name="The Broad Institute Genomics Platform"/>
            <person name="Cuomo C."/>
            <person name="Litvintseva A."/>
            <person name="Chen Y."/>
            <person name="Heitman J."/>
            <person name="Sun S."/>
            <person name="Springer D."/>
            <person name="Dromer F."/>
            <person name="Young S."/>
            <person name="Zeng Q."/>
            <person name="Gargeya S."/>
            <person name="Abouelleil A."/>
            <person name="Alvarado L."/>
            <person name="Chapman S.B."/>
            <person name="Gainer-Dewar J."/>
            <person name="Goldberg J."/>
            <person name="Griggs A."/>
            <person name="Gujja S."/>
            <person name="Hansen M."/>
            <person name="Howarth C."/>
            <person name="Imamovic A."/>
            <person name="Larimer J."/>
            <person name="Murphy C."/>
            <person name="Naylor J."/>
            <person name="Pearson M."/>
            <person name="Priest M."/>
            <person name="Roberts A."/>
            <person name="Saif S."/>
            <person name="Shea T."/>
            <person name="Sykes S."/>
            <person name="Wortman J."/>
            <person name="Nusbaum C."/>
            <person name="Birren B."/>
        </authorList>
    </citation>
    <scope>NUCLEOTIDE SEQUENCE [LARGE SCALE GENOMIC DNA]</scope>
    <source>
        <strain evidence="2">CA1280</strain>
    </source>
</reference>
<gene>
    <name evidence="2" type="ORF">I312_03637</name>
</gene>
<proteinExistence type="predicted"/>